<reference evidence="11" key="1">
    <citation type="submission" date="2011-08" db="EMBL/GenBank/DDBJ databases">
        <title>The draft genome of Latimeria chalumnae.</title>
        <authorList>
            <person name="Di Palma F."/>
            <person name="Alfoldi J."/>
            <person name="Johnson J."/>
            <person name="Berlin A."/>
            <person name="Gnerre S."/>
            <person name="Jaffe D."/>
            <person name="MacCallum I."/>
            <person name="Young S."/>
            <person name="Walker B.J."/>
            <person name="Lander E."/>
            <person name="Lindblad-Toh K."/>
        </authorList>
    </citation>
    <scope>NUCLEOTIDE SEQUENCE [LARGE SCALE GENOMIC DNA]</scope>
    <source>
        <strain evidence="11">Wild caught</strain>
    </source>
</reference>
<dbReference type="Gene3D" id="2.20.110.10">
    <property type="entry name" value="Histone H3 K4-specific methyltransferase SET7/9 N-terminal domain"/>
    <property type="match status" value="5"/>
</dbReference>
<protein>
    <submittedName>
        <fullName evidence="10">Radial spoke head 10 homolog B</fullName>
    </submittedName>
</protein>
<organism evidence="10 11">
    <name type="scientific">Latimeria chalumnae</name>
    <name type="common">Coelacanth</name>
    <dbReference type="NCBI Taxonomy" id="7897"/>
    <lineage>
        <taxon>Eukaryota</taxon>
        <taxon>Metazoa</taxon>
        <taxon>Chordata</taxon>
        <taxon>Craniata</taxon>
        <taxon>Vertebrata</taxon>
        <taxon>Euteleostomi</taxon>
        <taxon>Coelacanthiformes</taxon>
        <taxon>Coelacanthidae</taxon>
        <taxon>Latimeria</taxon>
    </lineage>
</organism>
<evidence type="ECO:0000256" key="1">
    <source>
        <dbReference type="ARBA" id="ARBA00004230"/>
    </source>
</evidence>
<dbReference type="EMBL" id="AFYH01092563">
    <property type="status" value="NOT_ANNOTATED_CDS"/>
    <property type="molecule type" value="Genomic_DNA"/>
</dbReference>
<feature type="compositionally biased region" description="Basic and acidic residues" evidence="9">
    <location>
        <begin position="717"/>
        <end position="747"/>
    </location>
</feature>
<evidence type="ECO:0000256" key="2">
    <source>
        <dbReference type="ARBA" id="ARBA00004430"/>
    </source>
</evidence>
<feature type="region of interest" description="Disordered" evidence="9">
    <location>
        <begin position="876"/>
        <end position="903"/>
    </location>
</feature>
<keyword evidence="6" id="KW-0969">Cilium</keyword>
<dbReference type="EMBL" id="AFYH01092561">
    <property type="status" value="NOT_ANNOTATED_CDS"/>
    <property type="molecule type" value="Genomic_DNA"/>
</dbReference>
<reference evidence="10" key="2">
    <citation type="submission" date="2025-08" db="UniProtKB">
        <authorList>
            <consortium name="Ensembl"/>
        </authorList>
    </citation>
    <scope>IDENTIFICATION</scope>
</reference>
<dbReference type="eggNOG" id="KOG0231">
    <property type="taxonomic scope" value="Eukaryota"/>
</dbReference>
<dbReference type="EMBL" id="AFYH01092559">
    <property type="status" value="NOT_ANNOTATED_CDS"/>
    <property type="molecule type" value="Genomic_DNA"/>
</dbReference>
<dbReference type="PANTHER" id="PTHR46613:SF1">
    <property type="entry name" value="RADIAL SPOKE HEAD 10 HOMOLOG B-RELATED"/>
    <property type="match status" value="1"/>
</dbReference>
<dbReference type="Pfam" id="PF02493">
    <property type="entry name" value="MORN"/>
    <property type="match status" value="10"/>
</dbReference>
<reference evidence="10" key="3">
    <citation type="submission" date="2025-09" db="UniProtKB">
        <authorList>
            <consortium name="Ensembl"/>
        </authorList>
    </citation>
    <scope>IDENTIFICATION</scope>
</reference>
<keyword evidence="8" id="KW-0966">Cell projection</keyword>
<dbReference type="OMA" id="YINKCWE"/>
<dbReference type="InParanoid" id="M3XHN6"/>
<dbReference type="FunCoup" id="M3XHN6">
    <property type="interactions" value="15"/>
</dbReference>
<dbReference type="Proteomes" id="UP000008672">
    <property type="component" value="Unassembled WGS sequence"/>
</dbReference>
<feature type="compositionally biased region" description="Polar residues" evidence="9">
    <location>
        <begin position="680"/>
        <end position="715"/>
    </location>
</feature>
<gene>
    <name evidence="10" type="primary">RSPH10B</name>
</gene>
<sequence length="936" mass="106071">MAKDKKKPDSKKSAEVSETNKSEDGGSKVLSVQQSNTTTTTTEELEAATLTAPPEELQPADTSQTQEPAPECYEEPILTQLIVDRYEGEKLHGLYEGEGVAYFQGGHSYQGMFSEGLMHGRGTYIWADGVKYEGDFAMNVPMGHGTYTWPDGSSYTGDVWNGMRHGFGTYRCGTRIVSYSGQWYHSKRHGKGTVYYDENETSWYEGDWVNNIKEGWGIRRYKSGNVYEGQWKDNLRNGEGTMRWIKANEQYSGQWVNGIQHGYGTHTWFLKRIPGSQYPLRNEYVGEFVNGIRHGRGKFSYASGAVYDGEWDHNKKHGWGKCTFKNGRIFEGEFTNDHMTEFPGFTIDGMKTPDLSGIRTQTPLHNETPKGEAKGARINRMQGPTLDLDLSPLLETFPEKDQEEELKQVKNGILRHISDLRRIYTFYSTLGCDHSPDNAFLLTRLQFWRFLKDCKFHHQNVTLADIDRILHVGDTEEEIHFPYETMLLRTFLSYVISVAYHIYHTDYQGHSPILVKCFSKAVTENIIPNACTVNGPLFKESHQTVHASLYINKCWEIYKLYCTPNRKPPKEPTMKMRRFVWMLRDFNLVTKELTASKILEILAQDNPAVYDGIDTNLELEMVFLEFFEALLDCAVWCVPEDIIKESEMHPEDRAVTSTTQGTFVDEASEDTTAVHVEPLSQVSTNESKVQGDSSTSNKDSILKSPTNKSTDTVESNPARKAEHASFKEPEVEDKTVIQGEKSAEKTKGQSVLLSSSILKSTSDYSSAHGNTVGSIQKEGEQSEIVQSLPALDTDQVTSTLKEVLDKTTDTVNNASNEINVWVNQIYIFFMKKLFPAHEYTEFIKNEAKKESAQRPILARKRAEERARLEALREAEEAKRCEQEAEAVPTEPEPENLALVPEEETKSLQPILPIKEEVVTPIICTKSPISGGKKKKK</sequence>
<keyword evidence="3" id="KW-0963">Cytoplasm</keyword>
<dbReference type="GO" id="GO:0005930">
    <property type="term" value="C:axoneme"/>
    <property type="evidence" value="ECO:0007669"/>
    <property type="project" value="UniProtKB-SubCell"/>
</dbReference>
<evidence type="ECO:0000256" key="4">
    <source>
        <dbReference type="ARBA" id="ARBA00022737"/>
    </source>
</evidence>
<dbReference type="STRING" id="7897.ENSLACP00000022242"/>
<keyword evidence="7" id="KW-0206">Cytoskeleton</keyword>
<proteinExistence type="predicted"/>
<evidence type="ECO:0000256" key="5">
    <source>
        <dbReference type="ARBA" id="ARBA00022846"/>
    </source>
</evidence>
<evidence type="ECO:0000256" key="6">
    <source>
        <dbReference type="ARBA" id="ARBA00023069"/>
    </source>
</evidence>
<keyword evidence="5" id="KW-0282">Flagellum</keyword>
<dbReference type="SMART" id="SM00698">
    <property type="entry name" value="MORN"/>
    <property type="match status" value="10"/>
</dbReference>
<dbReference type="AlphaFoldDB" id="M3XHN6"/>
<dbReference type="PANTHER" id="PTHR46613">
    <property type="entry name" value="RADIAL SPOKE HEAD 10 HOMOLOG B-RELATED"/>
    <property type="match status" value="1"/>
</dbReference>
<evidence type="ECO:0000313" key="11">
    <source>
        <dbReference type="Proteomes" id="UP000008672"/>
    </source>
</evidence>
<feature type="region of interest" description="Disordered" evidence="9">
    <location>
        <begin position="648"/>
        <end position="749"/>
    </location>
</feature>
<keyword evidence="11" id="KW-1185">Reference proteome</keyword>
<dbReference type="SUPFAM" id="SSF82185">
    <property type="entry name" value="Histone H3 K4-specific methyltransferase SET7/9 N-terminal domain"/>
    <property type="match status" value="2"/>
</dbReference>
<dbReference type="GeneTree" id="ENSGT00940000159899"/>
<dbReference type="GO" id="GO:0031514">
    <property type="term" value="C:motile cilium"/>
    <property type="evidence" value="ECO:0007669"/>
    <property type="project" value="UniProtKB-SubCell"/>
</dbReference>
<dbReference type="InterPro" id="IPR003409">
    <property type="entry name" value="MORN"/>
</dbReference>
<feature type="compositionally biased region" description="Low complexity" evidence="9">
    <location>
        <begin position="37"/>
        <end position="57"/>
    </location>
</feature>
<accession>M3XHN6</accession>
<name>M3XHN6_LATCH</name>
<feature type="compositionally biased region" description="Basic and acidic residues" evidence="9">
    <location>
        <begin position="1"/>
        <end position="26"/>
    </location>
</feature>
<evidence type="ECO:0000256" key="3">
    <source>
        <dbReference type="ARBA" id="ARBA00022490"/>
    </source>
</evidence>
<evidence type="ECO:0000313" key="10">
    <source>
        <dbReference type="Ensembl" id="ENSLACP00000022242.1"/>
    </source>
</evidence>
<evidence type="ECO:0000256" key="8">
    <source>
        <dbReference type="ARBA" id="ARBA00023273"/>
    </source>
</evidence>
<keyword evidence="4" id="KW-0677">Repeat</keyword>
<dbReference type="KEGG" id="lcm:102347356"/>
<dbReference type="OrthoDB" id="294378at2759"/>
<evidence type="ECO:0000256" key="7">
    <source>
        <dbReference type="ARBA" id="ARBA00023212"/>
    </source>
</evidence>
<dbReference type="HOGENOM" id="CLU_012108_1_0_1"/>
<dbReference type="EMBL" id="AFYH01092562">
    <property type="status" value="NOT_ANNOTATED_CDS"/>
    <property type="molecule type" value="Genomic_DNA"/>
</dbReference>
<dbReference type="Ensembl" id="ENSLACT00000024882.1">
    <property type="protein sequence ID" value="ENSLACP00000022242.1"/>
    <property type="gene ID" value="ENSLACG00000008794.2"/>
</dbReference>
<feature type="region of interest" description="Disordered" evidence="9">
    <location>
        <begin position="1"/>
        <end position="72"/>
    </location>
</feature>
<dbReference type="EMBL" id="AFYH01092560">
    <property type="status" value="NOT_ANNOTATED_CDS"/>
    <property type="molecule type" value="Genomic_DNA"/>
</dbReference>
<comment type="subcellular location">
    <subcellularLocation>
        <location evidence="1">Cell projection</location>
        <location evidence="1">Cilium</location>
        <location evidence="1">Flagellum</location>
    </subcellularLocation>
    <subcellularLocation>
        <location evidence="2">Cytoplasm</location>
        <location evidence="2">Cytoskeleton</location>
        <location evidence="2">Cilium axoneme</location>
    </subcellularLocation>
</comment>
<evidence type="ECO:0000256" key="9">
    <source>
        <dbReference type="SAM" id="MobiDB-lite"/>
    </source>
</evidence>